<accession>A0ABQ6PYI8</accession>
<dbReference type="SUPFAM" id="SSF82171">
    <property type="entry name" value="DPP6 N-terminal domain-like"/>
    <property type="match status" value="1"/>
</dbReference>
<dbReference type="InterPro" id="IPR011042">
    <property type="entry name" value="6-blade_b-propeller_TolB-like"/>
</dbReference>
<dbReference type="Proteomes" id="UP001307705">
    <property type="component" value="Unassembled WGS sequence"/>
</dbReference>
<gene>
    <name evidence="2" type="ORF">Ataiwa_11550</name>
</gene>
<protein>
    <recommendedName>
        <fullName evidence="4">WD40 repeat domain-containing protein</fullName>
    </recommendedName>
</protein>
<dbReference type="EMBL" id="BTPE01000003">
    <property type="protein sequence ID" value="GMQ32883.1"/>
    <property type="molecule type" value="Genomic_DNA"/>
</dbReference>
<dbReference type="SUPFAM" id="SSF50998">
    <property type="entry name" value="Quinoprotein alcohol dehydrogenase-like"/>
    <property type="match status" value="1"/>
</dbReference>
<reference evidence="2 3" key="1">
    <citation type="submission" date="2023-08" db="EMBL/GenBank/DDBJ databases">
        <title>Draft genome sequence of Algoriphagus taiwanensis.</title>
        <authorList>
            <person name="Takatani N."/>
            <person name="Hosokawa M."/>
            <person name="Sawabe T."/>
        </authorList>
    </citation>
    <scope>NUCLEOTIDE SEQUENCE [LARGE SCALE GENOMIC DNA]</scope>
    <source>
        <strain evidence="2 3">JCM 19755</strain>
    </source>
</reference>
<organism evidence="2 3">
    <name type="scientific">Algoriphagus taiwanensis</name>
    <dbReference type="NCBI Taxonomy" id="1445656"/>
    <lineage>
        <taxon>Bacteria</taxon>
        <taxon>Pseudomonadati</taxon>
        <taxon>Bacteroidota</taxon>
        <taxon>Cytophagia</taxon>
        <taxon>Cytophagales</taxon>
        <taxon>Cyclobacteriaceae</taxon>
        <taxon>Algoriphagus</taxon>
    </lineage>
</organism>
<dbReference type="RefSeq" id="WP_338227680.1">
    <property type="nucleotide sequence ID" value="NZ_BTPE01000003.1"/>
</dbReference>
<evidence type="ECO:0000313" key="2">
    <source>
        <dbReference type="EMBL" id="GMQ32883.1"/>
    </source>
</evidence>
<name>A0ABQ6PYI8_9BACT</name>
<evidence type="ECO:0000313" key="3">
    <source>
        <dbReference type="Proteomes" id="UP001307705"/>
    </source>
</evidence>
<evidence type="ECO:0008006" key="4">
    <source>
        <dbReference type="Google" id="ProtNLM"/>
    </source>
</evidence>
<evidence type="ECO:0000256" key="1">
    <source>
        <dbReference type="SAM" id="SignalP"/>
    </source>
</evidence>
<comment type="caution">
    <text evidence="2">The sequence shown here is derived from an EMBL/GenBank/DDBJ whole genome shotgun (WGS) entry which is preliminary data.</text>
</comment>
<proteinExistence type="predicted"/>
<feature type="chain" id="PRO_5046496084" description="WD40 repeat domain-containing protein" evidence="1">
    <location>
        <begin position="22"/>
        <end position="300"/>
    </location>
</feature>
<dbReference type="Gene3D" id="2.120.10.30">
    <property type="entry name" value="TolB, C-terminal domain"/>
    <property type="match status" value="1"/>
</dbReference>
<feature type="signal peptide" evidence="1">
    <location>
        <begin position="1"/>
        <end position="21"/>
    </location>
</feature>
<sequence length="300" mass="33937">MIKSFLISLLLSFSITQLLKAQTATDLWMLDTEGKGEKLELDFSTAKPLTNRNLYDNQPSFINDSELVFSAADDKGNHDIILYSFRTGNFTNLTQTADRSEYSPAITDCKQYISAVVVEPDGTQRLWLYPIVEEPAELLYDDIAPVGYYDWVDNKGALFVLGNPNKLVYVKGKGDILEIDTQVGRSIKKRPKTWEITYISNKGSSGNQESDTKRIVAFDLKKNKTISYGKTVAGSQDLIWMDKNHLLMASGNEFFVRNKNSEKWKSLGKISSDSHSTITRLAYSPELNKLIFVMNRNQTQ</sequence>
<keyword evidence="1" id="KW-0732">Signal</keyword>
<dbReference type="InterPro" id="IPR011047">
    <property type="entry name" value="Quinoprotein_ADH-like_sf"/>
</dbReference>
<keyword evidence="3" id="KW-1185">Reference proteome</keyword>